<feature type="compositionally biased region" description="Polar residues" evidence="1">
    <location>
        <begin position="145"/>
        <end position="157"/>
    </location>
</feature>
<comment type="caution">
    <text evidence="2">The sequence shown here is derived from an EMBL/GenBank/DDBJ whole genome shotgun (WGS) entry which is preliminary data.</text>
</comment>
<evidence type="ECO:0000313" key="3">
    <source>
        <dbReference type="Proteomes" id="UP001152747"/>
    </source>
</evidence>
<feature type="region of interest" description="Disordered" evidence="1">
    <location>
        <begin position="139"/>
        <end position="158"/>
    </location>
</feature>
<dbReference type="EMBL" id="CANHGI010000006">
    <property type="protein sequence ID" value="CAI5455412.1"/>
    <property type="molecule type" value="Genomic_DNA"/>
</dbReference>
<dbReference type="Proteomes" id="UP001152747">
    <property type="component" value="Unassembled WGS sequence"/>
</dbReference>
<evidence type="ECO:0000313" key="2">
    <source>
        <dbReference type="EMBL" id="CAI5455412.1"/>
    </source>
</evidence>
<dbReference type="AlphaFoldDB" id="A0A9P1NBI8"/>
<protein>
    <submittedName>
        <fullName evidence="2">Uncharacterized protein</fullName>
    </submittedName>
</protein>
<gene>
    <name evidence="2" type="ORF">CAMP_LOCUS18049</name>
</gene>
<feature type="region of interest" description="Disordered" evidence="1">
    <location>
        <begin position="212"/>
        <end position="259"/>
    </location>
</feature>
<reference evidence="2" key="1">
    <citation type="submission" date="2022-11" db="EMBL/GenBank/DDBJ databases">
        <authorList>
            <person name="Kikuchi T."/>
        </authorList>
    </citation>
    <scope>NUCLEOTIDE SEQUENCE</scope>
    <source>
        <strain evidence="2">PS1010</strain>
    </source>
</reference>
<keyword evidence="3" id="KW-1185">Reference proteome</keyword>
<sequence>MSDNTSSIEKGTSPTNPGSPVNQNNSPQQPIIYTINNSLYTKAQQQNEPSQKPKEKLICACCNKKIPEYLLQDDQVFYQKAYSYSFTKNHALRIEEVGESSSTLPKRPNAALLKFNERNELVPVDSLTNTSEKVVKDNVEEKTTELSASSDWNYSESSDAEEMKRVSAVIVSSEVQIPENRENQYSVDEAVVTRAAYLEALKQIEELKVASANLKNTKNESKAEESAGSNTPKNTPKKSKNNKKFKIDVQNRFNSLNDN</sequence>
<name>A0A9P1NBI8_9PELO</name>
<feature type="compositionally biased region" description="Basic residues" evidence="1">
    <location>
        <begin position="235"/>
        <end position="244"/>
    </location>
</feature>
<evidence type="ECO:0000256" key="1">
    <source>
        <dbReference type="SAM" id="MobiDB-lite"/>
    </source>
</evidence>
<organism evidence="2 3">
    <name type="scientific">Caenorhabditis angaria</name>
    <dbReference type="NCBI Taxonomy" id="860376"/>
    <lineage>
        <taxon>Eukaryota</taxon>
        <taxon>Metazoa</taxon>
        <taxon>Ecdysozoa</taxon>
        <taxon>Nematoda</taxon>
        <taxon>Chromadorea</taxon>
        <taxon>Rhabditida</taxon>
        <taxon>Rhabditina</taxon>
        <taxon>Rhabditomorpha</taxon>
        <taxon>Rhabditoidea</taxon>
        <taxon>Rhabditidae</taxon>
        <taxon>Peloderinae</taxon>
        <taxon>Caenorhabditis</taxon>
    </lineage>
</organism>
<accession>A0A9P1NBI8</accession>
<feature type="region of interest" description="Disordered" evidence="1">
    <location>
        <begin position="1"/>
        <end position="50"/>
    </location>
</feature>
<proteinExistence type="predicted"/>